<feature type="binding site" evidence="15">
    <location>
        <position position="483"/>
    </location>
    <ligand>
        <name>[4Fe-4S] cluster</name>
        <dbReference type="ChEBI" id="CHEBI:49883"/>
    </ligand>
</feature>
<evidence type="ECO:0000259" key="16">
    <source>
        <dbReference type="Pfam" id="PF01077"/>
    </source>
</evidence>
<comment type="cofactor">
    <cofactor evidence="15">
        <name>[4Fe-4S] cluster</name>
        <dbReference type="ChEBI" id="CHEBI:49883"/>
    </cofactor>
    <text evidence="15">Binds 1 [4Fe-4S] cluster per subunit.</text>
</comment>
<dbReference type="Proteomes" id="UP000288024">
    <property type="component" value="Unassembled WGS sequence"/>
</dbReference>
<dbReference type="InterPro" id="IPR045854">
    <property type="entry name" value="NO2/SO3_Rdtase_4Fe4S_sf"/>
</dbReference>
<proteinExistence type="inferred from homology"/>
<dbReference type="FunFam" id="3.30.413.10:FF:000003">
    <property type="entry name" value="Sulfite reductase [NADPH] hemoprotein beta-component"/>
    <property type="match status" value="1"/>
</dbReference>
<feature type="domain" description="Nitrite/Sulfite reductase ferredoxin-like" evidence="17">
    <location>
        <begin position="74"/>
        <end position="135"/>
    </location>
</feature>
<feature type="binding site" evidence="15">
    <location>
        <position position="444"/>
    </location>
    <ligand>
        <name>[4Fe-4S] cluster</name>
        <dbReference type="ChEBI" id="CHEBI:49883"/>
    </ligand>
</feature>
<protein>
    <recommendedName>
        <fullName evidence="15">Sulfite reductase [NADPH] hemoprotein beta-component</fullName>
        <shortName evidence="15">SiR-HP</shortName>
        <shortName evidence="15">SiRHP</shortName>
        <ecNumber evidence="15">1.8.1.2</ecNumber>
    </recommendedName>
</protein>
<name>A0A3S2UDD0_9BACI</name>
<keyword evidence="6 15" id="KW-0479">Metal-binding</keyword>
<evidence type="ECO:0000256" key="1">
    <source>
        <dbReference type="ARBA" id="ARBA00004774"/>
    </source>
</evidence>
<dbReference type="SUPFAM" id="SSF55124">
    <property type="entry name" value="Nitrite/Sulfite reductase N-terminal domain-like"/>
    <property type="match status" value="2"/>
</dbReference>
<organism evidence="18 19">
    <name type="scientific">Niallia taxi</name>
    <dbReference type="NCBI Taxonomy" id="2499688"/>
    <lineage>
        <taxon>Bacteria</taxon>
        <taxon>Bacillati</taxon>
        <taxon>Bacillota</taxon>
        <taxon>Bacilli</taxon>
        <taxon>Bacillales</taxon>
        <taxon>Bacillaceae</taxon>
        <taxon>Niallia</taxon>
    </lineage>
</organism>
<reference evidence="18 19" key="1">
    <citation type="submission" date="2019-01" db="EMBL/GenBank/DDBJ databases">
        <title>Bacillus sp. M5HDSG1-1, whole genome shotgun sequence.</title>
        <authorList>
            <person name="Tuo L."/>
        </authorList>
    </citation>
    <scope>NUCLEOTIDE SEQUENCE [LARGE SCALE GENOMIC DNA]</scope>
    <source>
        <strain evidence="18 19">M5HDSG1-1</strain>
    </source>
</reference>
<evidence type="ECO:0000256" key="6">
    <source>
        <dbReference type="ARBA" id="ARBA00022723"/>
    </source>
</evidence>
<evidence type="ECO:0000256" key="15">
    <source>
        <dbReference type="HAMAP-Rule" id="MF_01540"/>
    </source>
</evidence>
<keyword evidence="4 15" id="KW-0028">Amino-acid biosynthesis</keyword>
<feature type="binding site" description="axial binding residue" evidence="15">
    <location>
        <position position="487"/>
    </location>
    <ligand>
        <name>siroheme</name>
        <dbReference type="ChEBI" id="CHEBI:60052"/>
    </ligand>
    <ligandPart>
        <name>Fe</name>
        <dbReference type="ChEBI" id="CHEBI:18248"/>
    </ligandPart>
</feature>
<dbReference type="PANTHER" id="PTHR11493:SF47">
    <property type="entry name" value="SULFITE REDUCTASE [NADPH] SUBUNIT BETA"/>
    <property type="match status" value="1"/>
</dbReference>
<evidence type="ECO:0000256" key="12">
    <source>
        <dbReference type="ARBA" id="ARBA00052219"/>
    </source>
</evidence>
<dbReference type="EMBL" id="RZTZ01000012">
    <property type="protein sequence ID" value="RVT58502.1"/>
    <property type="molecule type" value="Genomic_DNA"/>
</dbReference>
<comment type="similarity">
    <text evidence="2 15">Belongs to the nitrite and sulfite reductase 4Fe-4S domain family.</text>
</comment>
<evidence type="ECO:0000256" key="5">
    <source>
        <dbReference type="ARBA" id="ARBA00022617"/>
    </source>
</evidence>
<keyword evidence="3 15" id="KW-0004">4Fe-4S</keyword>
<accession>A0A3S2UDD0</accession>
<evidence type="ECO:0000256" key="4">
    <source>
        <dbReference type="ARBA" id="ARBA00022605"/>
    </source>
</evidence>
<dbReference type="GO" id="GO:0009337">
    <property type="term" value="C:sulfite reductase complex (NADPH)"/>
    <property type="evidence" value="ECO:0007669"/>
    <property type="project" value="InterPro"/>
</dbReference>
<feature type="domain" description="Nitrite/Sulfite reductase ferredoxin-like" evidence="17">
    <location>
        <begin position="355"/>
        <end position="419"/>
    </location>
</feature>
<feature type="domain" description="Nitrite/sulphite reductase 4Fe-4S" evidence="16">
    <location>
        <begin position="170"/>
        <end position="332"/>
    </location>
</feature>
<dbReference type="GO" id="GO:0019344">
    <property type="term" value="P:cysteine biosynthetic process"/>
    <property type="evidence" value="ECO:0007669"/>
    <property type="project" value="UniProtKB-KW"/>
</dbReference>
<dbReference type="Gene3D" id="3.30.413.10">
    <property type="entry name" value="Sulfite Reductase Hemoprotein, domain 1"/>
    <property type="match status" value="2"/>
</dbReference>
<comment type="pathway">
    <text evidence="1 15">Sulfur metabolism; hydrogen sulfide biosynthesis; hydrogen sulfide from sulfite (NADPH route): step 1/1.</text>
</comment>
<keyword evidence="7 15" id="KW-0521">NADP</keyword>
<dbReference type="Pfam" id="PF01077">
    <property type="entry name" value="NIR_SIR"/>
    <property type="match status" value="1"/>
</dbReference>
<dbReference type="EC" id="1.8.1.2" evidence="15"/>
<dbReference type="InterPro" id="IPR011786">
    <property type="entry name" value="CysI"/>
</dbReference>
<evidence type="ECO:0000313" key="18">
    <source>
        <dbReference type="EMBL" id="RVT58502.1"/>
    </source>
</evidence>
<dbReference type="RefSeq" id="WP_127740640.1">
    <property type="nucleotide sequence ID" value="NZ_CAJCKN010000012.1"/>
</dbReference>
<evidence type="ECO:0000256" key="13">
    <source>
        <dbReference type="ARBA" id="ARBA00057160"/>
    </source>
</evidence>
<dbReference type="UniPathway" id="UPA00140">
    <property type="reaction ID" value="UER00207"/>
</dbReference>
<comment type="caution">
    <text evidence="18">The sequence shown here is derived from an EMBL/GenBank/DDBJ whole genome shotgun (WGS) entry which is preliminary data.</text>
</comment>
<dbReference type="InterPro" id="IPR005117">
    <property type="entry name" value="NiRdtase/SiRdtase_haem-b_fer"/>
</dbReference>
<evidence type="ECO:0000256" key="7">
    <source>
        <dbReference type="ARBA" id="ARBA00022857"/>
    </source>
</evidence>
<dbReference type="InterPro" id="IPR045169">
    <property type="entry name" value="NO2/SO3_Rdtase_4Fe4S_prot"/>
</dbReference>
<dbReference type="GO" id="GO:0051539">
    <property type="term" value="F:4 iron, 4 sulfur cluster binding"/>
    <property type="evidence" value="ECO:0007669"/>
    <property type="project" value="UniProtKB-KW"/>
</dbReference>
<feature type="binding site" evidence="15">
    <location>
        <position position="438"/>
    </location>
    <ligand>
        <name>[4Fe-4S] cluster</name>
        <dbReference type="ChEBI" id="CHEBI:49883"/>
    </ligand>
</feature>
<dbReference type="InterPro" id="IPR036136">
    <property type="entry name" value="Nit/Sulf_reduc_fer-like_dom_sf"/>
</dbReference>
<dbReference type="HAMAP" id="MF_01540">
    <property type="entry name" value="CysI"/>
    <property type="match status" value="1"/>
</dbReference>
<evidence type="ECO:0000313" key="19">
    <source>
        <dbReference type="Proteomes" id="UP000288024"/>
    </source>
</evidence>
<dbReference type="PROSITE" id="PS00365">
    <property type="entry name" value="NIR_SIR"/>
    <property type="match status" value="1"/>
</dbReference>
<dbReference type="GO" id="GO:0000103">
    <property type="term" value="P:sulfate assimilation"/>
    <property type="evidence" value="ECO:0007669"/>
    <property type="project" value="UniProtKB-UniRule"/>
</dbReference>
<keyword evidence="8 15" id="KW-0560">Oxidoreductase</keyword>
<dbReference type="GO" id="GO:0070814">
    <property type="term" value="P:hydrogen sulfide biosynthetic process"/>
    <property type="evidence" value="ECO:0007669"/>
    <property type="project" value="UniProtKB-UniRule"/>
</dbReference>
<dbReference type="SUPFAM" id="SSF56014">
    <property type="entry name" value="Nitrite and sulphite reductase 4Fe-4S domain-like"/>
    <property type="match status" value="2"/>
</dbReference>
<dbReference type="NCBIfam" id="NF010029">
    <property type="entry name" value="PRK13504.1"/>
    <property type="match status" value="1"/>
</dbReference>
<keyword evidence="9 15" id="KW-0408">Iron</keyword>
<dbReference type="GO" id="GO:0020037">
    <property type="term" value="F:heme binding"/>
    <property type="evidence" value="ECO:0007669"/>
    <property type="project" value="InterPro"/>
</dbReference>
<comment type="subunit">
    <text evidence="14 15">Alpha(8)-beta(8). The alpha component is a flavoprotein, the beta component is a hemoprotein.</text>
</comment>
<keyword evidence="19" id="KW-1185">Reference proteome</keyword>
<dbReference type="PRINTS" id="PR00397">
    <property type="entry name" value="SIROHAEM"/>
</dbReference>
<evidence type="ECO:0000256" key="8">
    <source>
        <dbReference type="ARBA" id="ARBA00023002"/>
    </source>
</evidence>
<keyword evidence="5 15" id="KW-0349">Heme</keyword>
<dbReference type="GO" id="GO:0050661">
    <property type="term" value="F:NADP binding"/>
    <property type="evidence" value="ECO:0007669"/>
    <property type="project" value="InterPro"/>
</dbReference>
<dbReference type="InterPro" id="IPR006066">
    <property type="entry name" value="NO2/SO3_Rdtase_FeS/sirohaem_BS"/>
</dbReference>
<dbReference type="NCBIfam" id="TIGR02041">
    <property type="entry name" value="CysI"/>
    <property type="match status" value="1"/>
</dbReference>
<evidence type="ECO:0000256" key="3">
    <source>
        <dbReference type="ARBA" id="ARBA00022485"/>
    </source>
</evidence>
<evidence type="ECO:0000256" key="11">
    <source>
        <dbReference type="ARBA" id="ARBA00023192"/>
    </source>
</evidence>
<dbReference type="GO" id="GO:0046872">
    <property type="term" value="F:metal ion binding"/>
    <property type="evidence" value="ECO:0007669"/>
    <property type="project" value="UniProtKB-KW"/>
</dbReference>
<evidence type="ECO:0000256" key="9">
    <source>
        <dbReference type="ARBA" id="ARBA00023004"/>
    </source>
</evidence>
<comment type="function">
    <text evidence="13 15">Component of the sulfite reductase complex that catalyzes the 6-electron reduction of sulfite to sulfide. This is one of several activities required for the biosynthesis of L-cysteine from sulfate.</text>
</comment>
<keyword evidence="11 15" id="KW-0198">Cysteine biosynthesis</keyword>
<evidence type="ECO:0000256" key="10">
    <source>
        <dbReference type="ARBA" id="ARBA00023014"/>
    </source>
</evidence>
<gene>
    <name evidence="15 18" type="primary">cysI</name>
    <name evidence="18" type="ORF">EM808_21495</name>
</gene>
<evidence type="ECO:0000256" key="14">
    <source>
        <dbReference type="ARBA" id="ARBA00062253"/>
    </source>
</evidence>
<evidence type="ECO:0000256" key="2">
    <source>
        <dbReference type="ARBA" id="ARBA00010429"/>
    </source>
</evidence>
<sequence length="574" mass="65020">MARPILTAPEGPPSPNEQLKIDSNYLRGSLKDTMQEQLTSGIPHDDNVLMKFHGSYLQDDRDLRNERQKQKLEPAYQFMLRVRTPGGVATPEQWLKMDDLAQRFGNQTLKLTTRQAFQMHGILKWNMKSTIQEIHQSMLDTIAACGDVNRNVMCNPNPYQSEVHGEVFSWSKRLSDYLLPRTRAYHEIWLDEEKVASSPTVEEDIEPMYGPVYLPRKFKIGVAVPPSNDVDVYSQDLGFIAIVESGKLVGFNISIGGGMGMTHGDTETYPQLGKVIGFCEPEQVLEVAEKVITIQRDYGNRSVRKNARFKYTVDRLGVENVKAELEYRLGWSLQEAREFHFDHNGDRYGWEKGVKGKWHFTLFVEGGRIKDFDDYKLMTGLREIAKIHTGDFRLTANQNLIIANISTKNKKKITELIEQYGLLDGKRFSALRRSSLACVSLPTCGLAMAEAERYLPRLIDKIEEIVDANGLRDKEITIRMTGCPNGCARHTIAEIAFIGRGPGKYNMYLGAAFNGSRLSKLYRENVGEEEILSELGVLLPRYARERLDGEHFGDFVIRAGVVKAVTDGTNFHAV</sequence>
<evidence type="ECO:0000259" key="17">
    <source>
        <dbReference type="Pfam" id="PF03460"/>
    </source>
</evidence>
<dbReference type="Pfam" id="PF03460">
    <property type="entry name" value="NIR_SIR_ferr"/>
    <property type="match status" value="2"/>
</dbReference>
<comment type="cofactor">
    <cofactor evidence="15">
        <name>siroheme</name>
        <dbReference type="ChEBI" id="CHEBI:60052"/>
    </cofactor>
    <text evidence="15">Binds 1 siroheme per subunit.</text>
</comment>
<dbReference type="AlphaFoldDB" id="A0A3S2UDD0"/>
<dbReference type="InterPro" id="IPR006067">
    <property type="entry name" value="NO2/SO3_Rdtase_4Fe4S_dom"/>
</dbReference>
<dbReference type="GO" id="GO:0004783">
    <property type="term" value="F:sulfite reductase (NADPH) activity"/>
    <property type="evidence" value="ECO:0007669"/>
    <property type="project" value="UniProtKB-UniRule"/>
</dbReference>
<keyword evidence="10 15" id="KW-0411">Iron-sulfur</keyword>
<dbReference type="FunFam" id="3.30.413.10:FF:000004">
    <property type="entry name" value="Sulfite reductase [NADPH] hemoprotein beta-component"/>
    <property type="match status" value="1"/>
</dbReference>
<comment type="catalytic activity">
    <reaction evidence="12 15">
        <text>hydrogen sulfide + 3 NADP(+) + 3 H2O = sulfite + 3 NADPH + 4 H(+)</text>
        <dbReference type="Rhea" id="RHEA:13801"/>
        <dbReference type="ChEBI" id="CHEBI:15377"/>
        <dbReference type="ChEBI" id="CHEBI:15378"/>
        <dbReference type="ChEBI" id="CHEBI:17359"/>
        <dbReference type="ChEBI" id="CHEBI:29919"/>
        <dbReference type="ChEBI" id="CHEBI:57783"/>
        <dbReference type="ChEBI" id="CHEBI:58349"/>
        <dbReference type="EC" id="1.8.1.2"/>
    </reaction>
</comment>
<feature type="binding site" evidence="15">
    <location>
        <position position="487"/>
    </location>
    <ligand>
        <name>[4Fe-4S] cluster</name>
        <dbReference type="ChEBI" id="CHEBI:49883"/>
    </ligand>
</feature>
<dbReference type="GO" id="GO:0050311">
    <property type="term" value="F:sulfite reductase (ferredoxin) activity"/>
    <property type="evidence" value="ECO:0007669"/>
    <property type="project" value="TreeGrafter"/>
</dbReference>
<dbReference type="PANTHER" id="PTHR11493">
    <property type="entry name" value="SULFITE REDUCTASE [NADPH] SUBUNIT BETA-RELATED"/>
    <property type="match status" value="1"/>
</dbReference>